<dbReference type="HOGENOM" id="CLU_1649184_0_0_9"/>
<sequence length="160" mass="17240">MNMPLTRWVTNTKRVLAHDKLSNTDFEFQSKFPDGAPDGTPFSAAEMNKIIDAVNALEPQVATLTALNGFTLTDANTPAIAVKIGRMVHIQIGVSQPVISNRTFTQLPTGMYDSKMHVMSATGGDNDQSYPVSVGGDGRLSFNSGGQRSVYVNASFVLED</sequence>
<dbReference type="STRING" id="537013.CLOSTMETH_03778"/>
<name>C0EIT3_9FIRM</name>
<gene>
    <name evidence="1" type="ORF">CLOSTMETH_03778</name>
</gene>
<comment type="caution">
    <text evidence="1">The sequence shown here is derived from an EMBL/GenBank/DDBJ whole genome shotgun (WGS) entry which is preliminary data.</text>
</comment>
<dbReference type="AlphaFoldDB" id="C0EIT3"/>
<accession>C0EIT3</accession>
<proteinExistence type="predicted"/>
<evidence type="ECO:0000313" key="2">
    <source>
        <dbReference type="Proteomes" id="UP000003340"/>
    </source>
</evidence>
<keyword evidence="2" id="KW-1185">Reference proteome</keyword>
<protein>
    <submittedName>
        <fullName evidence="1">Uncharacterized protein</fullName>
    </submittedName>
</protein>
<dbReference type="EMBL" id="ACEC01000130">
    <property type="protein sequence ID" value="EEG28594.1"/>
    <property type="molecule type" value="Genomic_DNA"/>
</dbReference>
<evidence type="ECO:0000313" key="1">
    <source>
        <dbReference type="EMBL" id="EEG28594.1"/>
    </source>
</evidence>
<reference evidence="1 2" key="2">
    <citation type="submission" date="2009-02" db="EMBL/GenBank/DDBJ databases">
        <title>Draft genome sequence of Clostridium methylpentosum (DSM 5476).</title>
        <authorList>
            <person name="Sudarsanam P."/>
            <person name="Ley R."/>
            <person name="Guruge J."/>
            <person name="Turnbaugh P.J."/>
            <person name="Mahowald M."/>
            <person name="Liep D."/>
            <person name="Gordon J."/>
        </authorList>
    </citation>
    <scope>NUCLEOTIDE SEQUENCE [LARGE SCALE GENOMIC DNA]</scope>
    <source>
        <strain evidence="1 2">DSM 5476</strain>
    </source>
</reference>
<dbReference type="Proteomes" id="UP000003340">
    <property type="component" value="Unassembled WGS sequence"/>
</dbReference>
<reference evidence="1 2" key="1">
    <citation type="submission" date="2009-01" db="EMBL/GenBank/DDBJ databases">
        <authorList>
            <person name="Fulton L."/>
            <person name="Clifton S."/>
            <person name="Fulton B."/>
            <person name="Xu J."/>
            <person name="Minx P."/>
            <person name="Pepin K.H."/>
            <person name="Johnson M."/>
            <person name="Bhonagiri V."/>
            <person name="Nash W.E."/>
            <person name="Mardis E.R."/>
            <person name="Wilson R.K."/>
        </authorList>
    </citation>
    <scope>NUCLEOTIDE SEQUENCE [LARGE SCALE GENOMIC DNA]</scope>
    <source>
        <strain evidence="1 2">DSM 5476</strain>
    </source>
</reference>
<organism evidence="1 2">
    <name type="scientific">[Clostridium] methylpentosum DSM 5476</name>
    <dbReference type="NCBI Taxonomy" id="537013"/>
    <lineage>
        <taxon>Bacteria</taxon>
        <taxon>Bacillati</taxon>
        <taxon>Bacillota</taxon>
        <taxon>Clostridia</taxon>
        <taxon>Eubacteriales</taxon>
        <taxon>Oscillospiraceae</taxon>
        <taxon>Oscillospiraceae incertae sedis</taxon>
    </lineage>
</organism>